<keyword evidence="4 9" id="KW-0235">DNA replication</keyword>
<reference evidence="12" key="1">
    <citation type="journal article" date="2005" name="Environ. Microbiol.">
        <title>Genetic and functional properties of uncultivated thermophilic crenarchaeotes from a subsurface gold mine as revealed by analysis of genome fragments.</title>
        <authorList>
            <person name="Nunoura T."/>
            <person name="Hirayama H."/>
            <person name="Takami H."/>
            <person name="Oida H."/>
            <person name="Nishi S."/>
            <person name="Shimamura S."/>
            <person name="Suzuki Y."/>
            <person name="Inagaki F."/>
            <person name="Takai K."/>
            <person name="Nealson K.H."/>
            <person name="Horikoshi K."/>
        </authorList>
    </citation>
    <scope>NUCLEOTIDE SEQUENCE</scope>
</reference>
<dbReference type="Pfam" id="PF14579">
    <property type="entry name" value="HHH_6"/>
    <property type="match status" value="1"/>
</dbReference>
<dbReference type="GO" id="GO:0008408">
    <property type="term" value="F:3'-5' exonuclease activity"/>
    <property type="evidence" value="ECO:0007669"/>
    <property type="project" value="InterPro"/>
</dbReference>
<dbReference type="GO" id="GO:0006260">
    <property type="term" value="P:DNA replication"/>
    <property type="evidence" value="ECO:0007669"/>
    <property type="project" value="UniProtKB-KW"/>
</dbReference>
<dbReference type="InterPro" id="IPR003141">
    <property type="entry name" value="Pol/His_phosphatase_N"/>
</dbReference>
<keyword evidence="6 9" id="KW-0239">DNA-directed DNA polymerase</keyword>
<evidence type="ECO:0000259" key="11">
    <source>
        <dbReference type="SMART" id="SM00481"/>
    </source>
</evidence>
<keyword evidence="3 9" id="KW-0548">Nucleotidyltransferase</keyword>
<dbReference type="PANTHER" id="PTHR32294:SF4">
    <property type="entry name" value="ERROR-PRONE DNA POLYMERASE"/>
    <property type="match status" value="1"/>
</dbReference>
<dbReference type="InterPro" id="IPR004013">
    <property type="entry name" value="PHP_dom"/>
</dbReference>
<keyword evidence="7 9" id="KW-0234">DNA repair</keyword>
<evidence type="ECO:0000256" key="7">
    <source>
        <dbReference type="ARBA" id="ARBA00023204"/>
    </source>
</evidence>
<dbReference type="Gene3D" id="1.10.10.1600">
    <property type="entry name" value="Bacterial DNA polymerase III alpha subunit, thumb domain"/>
    <property type="match status" value="1"/>
</dbReference>
<name>H5SDN4_9BACT</name>
<dbReference type="EMBL" id="AP011683">
    <property type="protein sequence ID" value="BAL54270.1"/>
    <property type="molecule type" value="Genomic_DNA"/>
</dbReference>
<feature type="compositionally biased region" description="Polar residues" evidence="10">
    <location>
        <begin position="939"/>
        <end position="955"/>
    </location>
</feature>
<comment type="subcellular location">
    <subcellularLocation>
        <location evidence="9">Cytoplasm</location>
    </subcellularLocation>
</comment>
<evidence type="ECO:0000256" key="4">
    <source>
        <dbReference type="ARBA" id="ARBA00022705"/>
    </source>
</evidence>
<dbReference type="InterPro" id="IPR029460">
    <property type="entry name" value="DNAPol_HHH"/>
</dbReference>
<feature type="domain" description="Polymerase/histidinol phosphatase N-terminal" evidence="11">
    <location>
        <begin position="5"/>
        <end position="72"/>
    </location>
</feature>
<evidence type="ECO:0000256" key="10">
    <source>
        <dbReference type="SAM" id="MobiDB-lite"/>
    </source>
</evidence>
<dbReference type="InterPro" id="IPR040982">
    <property type="entry name" value="DNA_pol3_finger"/>
</dbReference>
<evidence type="ECO:0000256" key="5">
    <source>
        <dbReference type="ARBA" id="ARBA00022763"/>
    </source>
</evidence>
<dbReference type="NCBIfam" id="TIGR00594">
    <property type="entry name" value="polc"/>
    <property type="match status" value="1"/>
</dbReference>
<dbReference type="InterPro" id="IPR023073">
    <property type="entry name" value="DnaE2"/>
</dbReference>
<evidence type="ECO:0000256" key="9">
    <source>
        <dbReference type="HAMAP-Rule" id="MF_01902"/>
    </source>
</evidence>
<dbReference type="Gene3D" id="3.20.20.140">
    <property type="entry name" value="Metal-dependent hydrolases"/>
    <property type="match status" value="1"/>
</dbReference>
<dbReference type="SUPFAM" id="SSF89550">
    <property type="entry name" value="PHP domain-like"/>
    <property type="match status" value="1"/>
</dbReference>
<keyword evidence="2 9" id="KW-0808">Transferase</keyword>
<evidence type="ECO:0000256" key="3">
    <source>
        <dbReference type="ARBA" id="ARBA00022695"/>
    </source>
</evidence>
<evidence type="ECO:0000256" key="6">
    <source>
        <dbReference type="ARBA" id="ARBA00022932"/>
    </source>
</evidence>
<evidence type="ECO:0000313" key="12">
    <source>
        <dbReference type="EMBL" id="BAL54270.1"/>
    </source>
</evidence>
<comment type="catalytic activity">
    <reaction evidence="8 9">
        <text>DNA(n) + a 2'-deoxyribonucleoside 5'-triphosphate = DNA(n+1) + diphosphate</text>
        <dbReference type="Rhea" id="RHEA:22508"/>
        <dbReference type="Rhea" id="RHEA-COMP:17339"/>
        <dbReference type="Rhea" id="RHEA-COMP:17340"/>
        <dbReference type="ChEBI" id="CHEBI:33019"/>
        <dbReference type="ChEBI" id="CHEBI:61560"/>
        <dbReference type="ChEBI" id="CHEBI:173112"/>
        <dbReference type="EC" id="2.7.7.7"/>
    </reaction>
</comment>
<dbReference type="GO" id="GO:0003887">
    <property type="term" value="F:DNA-directed DNA polymerase activity"/>
    <property type="evidence" value="ECO:0007669"/>
    <property type="project" value="UniProtKB-UniRule"/>
</dbReference>
<keyword evidence="5 9" id="KW-0227">DNA damage</keyword>
<dbReference type="InterPro" id="IPR016195">
    <property type="entry name" value="Pol/histidinol_Pase-like"/>
</dbReference>
<keyword evidence="1 9" id="KW-0963">Cytoplasm</keyword>
<dbReference type="Gene3D" id="1.10.150.870">
    <property type="match status" value="1"/>
</dbReference>
<dbReference type="PANTHER" id="PTHR32294">
    <property type="entry name" value="DNA POLYMERASE III SUBUNIT ALPHA"/>
    <property type="match status" value="1"/>
</dbReference>
<organism evidence="12">
    <name type="scientific">uncultured Planctomycetota bacterium</name>
    <dbReference type="NCBI Taxonomy" id="120965"/>
    <lineage>
        <taxon>Bacteria</taxon>
        <taxon>Pseudomonadati</taxon>
        <taxon>Planctomycetota</taxon>
        <taxon>environmental samples</taxon>
    </lineage>
</organism>
<accession>H5SDN4</accession>
<dbReference type="Pfam" id="PF17657">
    <property type="entry name" value="DNA_pol3_finger"/>
    <property type="match status" value="1"/>
</dbReference>
<dbReference type="CDD" id="cd04485">
    <property type="entry name" value="DnaE_OBF"/>
    <property type="match status" value="1"/>
</dbReference>
<comment type="function">
    <text evidence="9">DNA polymerase involved in damage-induced mutagenesis and translesion synthesis (TLS). It is not the major replicative DNA polymerase.</text>
</comment>
<dbReference type="CDD" id="cd07434">
    <property type="entry name" value="PHP_PolIIIA_DnaE2"/>
    <property type="match status" value="1"/>
</dbReference>
<dbReference type="HAMAP" id="MF_01902">
    <property type="entry name" value="DNApol_error_prone"/>
    <property type="match status" value="1"/>
</dbReference>
<gene>
    <name evidence="9" type="primary">dnaE2</name>
    <name evidence="12" type="ORF">HGMM_F14B06C14</name>
</gene>
<dbReference type="NCBIfam" id="NF004225">
    <property type="entry name" value="PRK05672.1"/>
    <property type="match status" value="1"/>
</dbReference>
<dbReference type="InterPro" id="IPR011708">
    <property type="entry name" value="DNA_pol3_alpha_NTPase_dom"/>
</dbReference>
<comment type="similarity">
    <text evidence="9">Belongs to the DNA polymerase type-C family. DnaE2 subfamily.</text>
</comment>
<dbReference type="InterPro" id="IPR004805">
    <property type="entry name" value="DnaE2/DnaE/PolC"/>
</dbReference>
<dbReference type="EC" id="2.7.7.7" evidence="9"/>
<proteinExistence type="inferred from homology"/>
<protein>
    <recommendedName>
        <fullName evidence="9">Error-prone DNA polymerase</fullName>
        <ecNumber evidence="9">2.7.7.7</ecNumber>
    </recommendedName>
</protein>
<dbReference type="SMART" id="SM00481">
    <property type="entry name" value="POLIIIAc"/>
    <property type="match status" value="1"/>
</dbReference>
<reference evidence="12" key="2">
    <citation type="journal article" date="2012" name="PLoS ONE">
        <title>A Deeply Branching Thermophilic Bacterium with an Ancient Acetyl-CoA Pathway Dominates a Subsurface Ecosystem.</title>
        <authorList>
            <person name="Takami H."/>
            <person name="Noguchi H."/>
            <person name="Takaki Y."/>
            <person name="Uchiyama I."/>
            <person name="Toyoda A."/>
            <person name="Nishi S."/>
            <person name="Chee G.-J."/>
            <person name="Arai W."/>
            <person name="Nunoura T."/>
            <person name="Itoh T."/>
            <person name="Hattori M."/>
            <person name="Takai K."/>
        </authorList>
    </citation>
    <scope>NUCLEOTIDE SEQUENCE</scope>
</reference>
<dbReference type="InterPro" id="IPR041931">
    <property type="entry name" value="DNA_pol3_alpha_thumb_dom"/>
</dbReference>
<evidence type="ECO:0000256" key="8">
    <source>
        <dbReference type="ARBA" id="ARBA00049244"/>
    </source>
</evidence>
<evidence type="ECO:0000256" key="1">
    <source>
        <dbReference type="ARBA" id="ARBA00022490"/>
    </source>
</evidence>
<evidence type="ECO:0000256" key="2">
    <source>
        <dbReference type="ARBA" id="ARBA00022679"/>
    </source>
</evidence>
<dbReference type="Pfam" id="PF02811">
    <property type="entry name" value="PHP"/>
    <property type="match status" value="1"/>
</dbReference>
<dbReference type="Pfam" id="PF07733">
    <property type="entry name" value="DNA_pol3_alpha"/>
    <property type="match status" value="1"/>
</dbReference>
<sequence length="1109" mass="125365">MYMDYHIHVKTNFSFLQGASHPDELFQQAAELGLKGLAITDEASVAGVVRAHITAKELGLKLIVGAEIHPQDSLPVVLWATDRRSYGRLCRLITKGRRQAEKGQYSLTFQDIVEHSDGLLAGVIPRAAKGQPLLFHLQQYAKVFSKRGYLLGELSLGPNDRRRLEWLQSLSQRSRLPLVADGNVFYHHPSRAPLYDIITAIRMGIRVNELGEQRFANAQKYLKSPEEMRALWHRAPDACERAAEIAEQCHFSLDELRYEYPEELVPPGYTPLEYLRHLTWEGARQRYPQGIPEKVRSILEHELRLIGDLHYEAYFLTVWDLVRFARSRGILCQGRGSAANSAVCFCLGITAVDPDRMDLLFERFVSRERNEAPDIDVDFEHERREEIIQYIYNKYGRERAGMTAEVITYRPRSAVRDVGKALGFSLEEVDRLASTIERFHEEPDLLERCREAGFDTQSLATRHLVEWATALVGFPRHLSQHTGGMVITHGPLCELVPLENAAMPDRTVIQWNKDDLDELGILKVDCLCLGMLTAIRKTFQTIKRHYGREITLASVPEGDEGVYQMIRRADTMGVFQIESRAQMSMLPRLQPRCFYDLVIEVAIVRPGPIQGNMVHPYLRRRAGEEPVTYPNEAIREVLGKTLGVPLFQEQAMRLAMVAAGFTPGEADQLRRAMGAWRRPGLIDAFRRKLIDGMLSNGFSPEYAEAIFQQIRGFGDYGFPESHAASFALLVYVSAWLKYHYQAAFTVGLLNSQPMGFYAPAQLIEDAQRHGVEVRPVDVNFSFWDSDLEDADAPTKLATETISASDPSQRKGEIPWPFSKEIPSEGPCPWHASPNPHLESNTNKFPLCPESTFFPVKAIRLGFRMIQGMRQTDAEKIIQARVHGPFTNLTEFVKRTKLSKSAVVRLARADTFASLGLTRREALWLAMKMAPDAPSLFTSTAETSSAHYPSDQSSHQNTKDQSLEKSLLPQMSMAEEVIADYSMFGLSLKAHPLRLLRSELNLLRVIPAIKLKDIPDGHPVRVAGMVLVRQRPSTARGITFMTLEDETGMINLIIRPDVWQRWRLIALNAPLILAVGRLQKQSGVIHVVVMRLEDLSNKLAGLEGQSRDFC</sequence>
<dbReference type="GO" id="GO:0005737">
    <property type="term" value="C:cytoplasm"/>
    <property type="evidence" value="ECO:0007669"/>
    <property type="project" value="UniProtKB-SubCell"/>
</dbReference>
<dbReference type="GO" id="GO:0006281">
    <property type="term" value="P:DNA repair"/>
    <property type="evidence" value="ECO:0007669"/>
    <property type="project" value="UniProtKB-UniRule"/>
</dbReference>
<dbReference type="AlphaFoldDB" id="H5SDN4"/>
<feature type="region of interest" description="Disordered" evidence="10">
    <location>
        <begin position="939"/>
        <end position="961"/>
    </location>
</feature>